<dbReference type="OrthoDB" id="1743517at2759"/>
<sequence>MAPPISSLPLLLILLSSASAFSPADSPSLLPPIIQPISLPPSTTVTSHAPVPSLPLPLSSAPSTLPPVAAADPPAYSPTLPPSRADPILSPTAPTDPPAAAPTLHTLPPTLSPSMADSATDPPAAAPTLHSLPPTLAPSISNLVTDPPAAAPTLSAPTPTLPPLLAAPIHPPIASSMPPAAAPTRHGQVPAQAPGKKPMVPVASPPTIVSPPPIPSSQPGNTEGTSPSPGPAGVSDDKGCAGEMNGVLISGWTFLIAAVAGCIDDVPKPAAAYHVAAVPSLMLYCCTATKDAAVIVMRDANVRGQKDVDQEDEKKPEPVLIRPMKQQLEEFMLLKRDDGMPPIGTILAPLEAELKLARQEIGNLQDDNRALDCLTKSKDVALLDAEGIVQIALAKASMVDDLQSKNQ</sequence>
<reference evidence="9" key="1">
    <citation type="submission" date="2021-03" db="EMBL/GenBank/DDBJ databases">
        <authorList>
            <person name="Li Z."/>
            <person name="Yang C."/>
        </authorList>
    </citation>
    <scope>NUCLEOTIDE SEQUENCE</scope>
    <source>
        <strain evidence="9">Dzin_1.0</strain>
        <tissue evidence="9">Leaf</tissue>
    </source>
</reference>
<dbReference type="Proteomes" id="UP001085076">
    <property type="component" value="Miscellaneous, Linkage group lg09"/>
</dbReference>
<evidence type="ECO:0000256" key="1">
    <source>
        <dbReference type="ARBA" id="ARBA00004245"/>
    </source>
</evidence>
<feature type="compositionally biased region" description="Low complexity" evidence="7">
    <location>
        <begin position="147"/>
        <end position="184"/>
    </location>
</feature>
<dbReference type="AlphaFoldDB" id="A0A9D5BZF1"/>
<evidence type="ECO:0000313" key="10">
    <source>
        <dbReference type="Proteomes" id="UP001085076"/>
    </source>
</evidence>
<keyword evidence="3" id="KW-0963">Cytoplasm</keyword>
<comment type="similarity">
    <text evidence="2">Belongs to the MAP70 family.</text>
</comment>
<feature type="region of interest" description="Disordered" evidence="7">
    <location>
        <begin position="65"/>
        <end position="238"/>
    </location>
</feature>
<keyword evidence="6" id="KW-0206">Cytoskeleton</keyword>
<feature type="compositionally biased region" description="Low complexity" evidence="7">
    <location>
        <begin position="101"/>
        <end position="128"/>
    </location>
</feature>
<evidence type="ECO:0000313" key="9">
    <source>
        <dbReference type="EMBL" id="KAJ0963449.1"/>
    </source>
</evidence>
<reference evidence="9" key="2">
    <citation type="journal article" date="2022" name="Hortic Res">
        <title>The genome of Dioscorea zingiberensis sheds light on the biosynthesis, origin and evolution of the medicinally important diosgenin saponins.</title>
        <authorList>
            <person name="Li Y."/>
            <person name="Tan C."/>
            <person name="Li Z."/>
            <person name="Guo J."/>
            <person name="Li S."/>
            <person name="Chen X."/>
            <person name="Wang C."/>
            <person name="Dai X."/>
            <person name="Yang H."/>
            <person name="Song W."/>
            <person name="Hou L."/>
            <person name="Xu J."/>
            <person name="Tong Z."/>
            <person name="Xu A."/>
            <person name="Yuan X."/>
            <person name="Wang W."/>
            <person name="Yang Q."/>
            <person name="Chen L."/>
            <person name="Sun Z."/>
            <person name="Wang K."/>
            <person name="Pan B."/>
            <person name="Chen J."/>
            <person name="Bao Y."/>
            <person name="Liu F."/>
            <person name="Qi X."/>
            <person name="Gang D.R."/>
            <person name="Wen J."/>
            <person name="Li J."/>
        </authorList>
    </citation>
    <scope>NUCLEOTIDE SEQUENCE</scope>
    <source>
        <strain evidence="9">Dzin_1.0</strain>
    </source>
</reference>
<gene>
    <name evidence="9" type="ORF">J5N97_028571</name>
</gene>
<keyword evidence="8" id="KW-0732">Signal</keyword>
<comment type="subcellular location">
    <subcellularLocation>
        <location evidence="1">Cytoplasm</location>
        <location evidence="1">Cytoskeleton</location>
    </subcellularLocation>
</comment>
<protein>
    <submittedName>
        <fullName evidence="9">Uncharacterized protein</fullName>
    </submittedName>
</protein>
<dbReference type="PANTHER" id="PTHR31246:SF32">
    <property type="entry name" value="MICROTUBULE-ASSOCIATED PROTEIN 70-1"/>
    <property type="match status" value="1"/>
</dbReference>
<keyword evidence="4" id="KW-0493">Microtubule</keyword>
<dbReference type="Pfam" id="PF07058">
    <property type="entry name" value="MAP70"/>
    <property type="match status" value="1"/>
</dbReference>
<evidence type="ECO:0000256" key="6">
    <source>
        <dbReference type="ARBA" id="ARBA00023212"/>
    </source>
</evidence>
<evidence type="ECO:0000256" key="7">
    <source>
        <dbReference type="SAM" id="MobiDB-lite"/>
    </source>
</evidence>
<dbReference type="GO" id="GO:0005874">
    <property type="term" value="C:microtubule"/>
    <property type="evidence" value="ECO:0007669"/>
    <property type="project" value="UniProtKB-KW"/>
</dbReference>
<dbReference type="GO" id="GO:0008017">
    <property type="term" value="F:microtubule binding"/>
    <property type="evidence" value="ECO:0007669"/>
    <property type="project" value="InterPro"/>
</dbReference>
<proteinExistence type="inferred from homology"/>
<dbReference type="PANTHER" id="PTHR31246">
    <property type="entry name" value="MICROTUBULE-ASSOCIATED PROTEIN 70-2"/>
    <property type="match status" value="1"/>
</dbReference>
<keyword evidence="5" id="KW-0175">Coiled coil</keyword>
<keyword evidence="10" id="KW-1185">Reference proteome</keyword>
<dbReference type="PRINTS" id="PR01217">
    <property type="entry name" value="PRICHEXTENSN"/>
</dbReference>
<evidence type="ECO:0000256" key="5">
    <source>
        <dbReference type="ARBA" id="ARBA00023054"/>
    </source>
</evidence>
<evidence type="ECO:0000256" key="2">
    <source>
        <dbReference type="ARBA" id="ARBA00008825"/>
    </source>
</evidence>
<dbReference type="EMBL" id="JAGGNH010000009">
    <property type="protein sequence ID" value="KAJ0963449.1"/>
    <property type="molecule type" value="Genomic_DNA"/>
</dbReference>
<name>A0A9D5BZF1_9LILI</name>
<feature type="chain" id="PRO_5038964077" evidence="8">
    <location>
        <begin position="21"/>
        <end position="407"/>
    </location>
</feature>
<accession>A0A9D5BZF1</accession>
<evidence type="ECO:0000256" key="8">
    <source>
        <dbReference type="SAM" id="SignalP"/>
    </source>
</evidence>
<comment type="caution">
    <text evidence="9">The sequence shown here is derived from an EMBL/GenBank/DDBJ whole genome shotgun (WGS) entry which is preliminary data.</text>
</comment>
<evidence type="ECO:0000256" key="3">
    <source>
        <dbReference type="ARBA" id="ARBA00022490"/>
    </source>
</evidence>
<organism evidence="9 10">
    <name type="scientific">Dioscorea zingiberensis</name>
    <dbReference type="NCBI Taxonomy" id="325984"/>
    <lineage>
        <taxon>Eukaryota</taxon>
        <taxon>Viridiplantae</taxon>
        <taxon>Streptophyta</taxon>
        <taxon>Embryophyta</taxon>
        <taxon>Tracheophyta</taxon>
        <taxon>Spermatophyta</taxon>
        <taxon>Magnoliopsida</taxon>
        <taxon>Liliopsida</taxon>
        <taxon>Dioscoreales</taxon>
        <taxon>Dioscoreaceae</taxon>
        <taxon>Dioscorea</taxon>
    </lineage>
</organism>
<feature type="signal peptide" evidence="8">
    <location>
        <begin position="1"/>
        <end position="20"/>
    </location>
</feature>
<dbReference type="InterPro" id="IPR009768">
    <property type="entry name" value="MAP70"/>
</dbReference>
<evidence type="ECO:0000256" key="4">
    <source>
        <dbReference type="ARBA" id="ARBA00022701"/>
    </source>
</evidence>
<dbReference type="GO" id="GO:0007010">
    <property type="term" value="P:cytoskeleton organization"/>
    <property type="evidence" value="ECO:0007669"/>
    <property type="project" value="InterPro"/>
</dbReference>